<evidence type="ECO:0000313" key="1">
    <source>
        <dbReference type="Proteomes" id="UP000887579"/>
    </source>
</evidence>
<proteinExistence type="predicted"/>
<dbReference type="WBParaSite" id="ES5_v2.g24564.t1">
    <property type="protein sequence ID" value="ES5_v2.g24564.t1"/>
    <property type="gene ID" value="ES5_v2.g24564"/>
</dbReference>
<accession>A0AC34G538</accession>
<evidence type="ECO:0000313" key="2">
    <source>
        <dbReference type="WBParaSite" id="ES5_v2.g24564.t1"/>
    </source>
</evidence>
<organism evidence="1 2">
    <name type="scientific">Panagrolaimus sp. ES5</name>
    <dbReference type="NCBI Taxonomy" id="591445"/>
    <lineage>
        <taxon>Eukaryota</taxon>
        <taxon>Metazoa</taxon>
        <taxon>Ecdysozoa</taxon>
        <taxon>Nematoda</taxon>
        <taxon>Chromadorea</taxon>
        <taxon>Rhabditida</taxon>
        <taxon>Tylenchina</taxon>
        <taxon>Panagrolaimomorpha</taxon>
        <taxon>Panagrolaimoidea</taxon>
        <taxon>Panagrolaimidae</taxon>
        <taxon>Panagrolaimus</taxon>
    </lineage>
</organism>
<sequence>MTFTNDQVDDDHKKENNGSSDDASQRLHSFRYSNILRSGKQQPATAVVKKPSTKTNSTLSLHINAYENSNEASGGDSNDKFRFGRSRNSKTFNKIRNSVKQYFGKSSSLTILFEIPRQQDDPLNSTPEIMEFKASQKLLNPNKVEADISEENEPK</sequence>
<dbReference type="Proteomes" id="UP000887579">
    <property type="component" value="Unplaced"/>
</dbReference>
<reference evidence="2" key="1">
    <citation type="submission" date="2022-11" db="UniProtKB">
        <authorList>
            <consortium name="WormBaseParasite"/>
        </authorList>
    </citation>
    <scope>IDENTIFICATION</scope>
</reference>
<name>A0AC34G538_9BILA</name>
<protein>
    <submittedName>
        <fullName evidence="2">Uncharacterized protein</fullName>
    </submittedName>
</protein>